<evidence type="ECO:0000256" key="6">
    <source>
        <dbReference type="ARBA" id="ARBA00022475"/>
    </source>
</evidence>
<evidence type="ECO:0000256" key="2">
    <source>
        <dbReference type="ARBA" id="ARBA00004377"/>
    </source>
</evidence>
<name>A0A6N1VG52_9HYPH</name>
<evidence type="ECO:0000256" key="5">
    <source>
        <dbReference type="ARBA" id="ARBA00022448"/>
    </source>
</evidence>
<organism evidence="13 14">
    <name type="scientific">Oricola thermophila</name>
    <dbReference type="NCBI Taxonomy" id="2742145"/>
    <lineage>
        <taxon>Bacteria</taxon>
        <taxon>Pseudomonadati</taxon>
        <taxon>Pseudomonadota</taxon>
        <taxon>Alphaproteobacteria</taxon>
        <taxon>Hyphomicrobiales</taxon>
        <taxon>Ahrensiaceae</taxon>
        <taxon>Oricola</taxon>
    </lineage>
</organism>
<keyword evidence="5 12" id="KW-0813">Transport</keyword>
<dbReference type="EMBL" id="CP054836">
    <property type="protein sequence ID" value="QKV19900.1"/>
    <property type="molecule type" value="Genomic_DNA"/>
</dbReference>
<evidence type="ECO:0000256" key="7">
    <source>
        <dbReference type="ARBA" id="ARBA00022519"/>
    </source>
</evidence>
<evidence type="ECO:0000256" key="9">
    <source>
        <dbReference type="ARBA" id="ARBA00022748"/>
    </source>
</evidence>
<comment type="subcellular location">
    <subcellularLocation>
        <location evidence="2 12">Cell inner membrane</location>
        <topology evidence="2 12">Single-pass membrane protein</topology>
    </subcellularLocation>
</comment>
<dbReference type="GO" id="GO:0005886">
    <property type="term" value="C:plasma membrane"/>
    <property type="evidence" value="ECO:0007669"/>
    <property type="project" value="UniProtKB-SubCell"/>
</dbReference>
<evidence type="ECO:0000256" key="12">
    <source>
        <dbReference type="RuleBase" id="RU363101"/>
    </source>
</evidence>
<evidence type="ECO:0000256" key="1">
    <source>
        <dbReference type="ARBA" id="ARBA00002442"/>
    </source>
</evidence>
<gene>
    <name evidence="13" type="primary">ccmD</name>
    <name evidence="13" type="ORF">HTY61_16300</name>
</gene>
<dbReference type="GO" id="GO:0017004">
    <property type="term" value="P:cytochrome complex assembly"/>
    <property type="evidence" value="ECO:0007669"/>
    <property type="project" value="UniProtKB-KW"/>
</dbReference>
<sequence length="55" mass="6302">MTHEQFVLASYALTVLVLGGLGLWLWLDRRARLAEMKRLEEAGLHRRSENGSPRP</sequence>
<dbReference type="KEGG" id="orm:HTY61_16300"/>
<dbReference type="RefSeq" id="WP_175277791.1">
    <property type="nucleotide sequence ID" value="NZ_CP054836.1"/>
</dbReference>
<dbReference type="Pfam" id="PF04995">
    <property type="entry name" value="CcmD"/>
    <property type="match status" value="1"/>
</dbReference>
<dbReference type="NCBIfam" id="TIGR03141">
    <property type="entry name" value="cytochro_ccmD"/>
    <property type="match status" value="1"/>
</dbReference>
<evidence type="ECO:0000256" key="8">
    <source>
        <dbReference type="ARBA" id="ARBA00022692"/>
    </source>
</evidence>
<proteinExistence type="inferred from homology"/>
<feature type="transmembrane region" description="Helical" evidence="12">
    <location>
        <begin position="6"/>
        <end position="27"/>
    </location>
</feature>
<keyword evidence="7 12" id="KW-0997">Cell inner membrane</keyword>
<keyword evidence="9 12" id="KW-0201">Cytochrome c-type biogenesis</keyword>
<comment type="function">
    <text evidence="1 12">Required for the export of heme to the periplasm for the biogenesis of c-type cytochromes.</text>
</comment>
<keyword evidence="10 12" id="KW-1133">Transmembrane helix</keyword>
<dbReference type="InterPro" id="IPR007078">
    <property type="entry name" value="Haem_export_protD_CcmD"/>
</dbReference>
<protein>
    <recommendedName>
        <fullName evidence="4 12">Heme exporter protein D</fullName>
    </recommendedName>
</protein>
<evidence type="ECO:0000256" key="4">
    <source>
        <dbReference type="ARBA" id="ARBA00016461"/>
    </source>
</evidence>
<evidence type="ECO:0000313" key="14">
    <source>
        <dbReference type="Proteomes" id="UP000509367"/>
    </source>
</evidence>
<keyword evidence="6 12" id="KW-1003">Cell membrane</keyword>
<evidence type="ECO:0000256" key="3">
    <source>
        <dbReference type="ARBA" id="ARBA00008741"/>
    </source>
</evidence>
<reference evidence="13 14" key="1">
    <citation type="submission" date="2020-06" db="EMBL/GenBank/DDBJ databases">
        <title>Oricola thermophila sp. nov. isolated from a tidal sediments.</title>
        <authorList>
            <person name="Kwon K.K."/>
            <person name="Yang S.-H."/>
            <person name="Park M.-J."/>
        </authorList>
    </citation>
    <scope>NUCLEOTIDE SEQUENCE [LARGE SCALE GENOMIC DNA]</scope>
    <source>
        <strain evidence="13 14">MEBiC13590</strain>
    </source>
</reference>
<dbReference type="GO" id="GO:0015886">
    <property type="term" value="P:heme transport"/>
    <property type="evidence" value="ECO:0007669"/>
    <property type="project" value="InterPro"/>
</dbReference>
<dbReference type="Proteomes" id="UP000509367">
    <property type="component" value="Chromosome"/>
</dbReference>
<accession>A0A6N1VG52</accession>
<evidence type="ECO:0000256" key="10">
    <source>
        <dbReference type="ARBA" id="ARBA00022989"/>
    </source>
</evidence>
<evidence type="ECO:0000256" key="11">
    <source>
        <dbReference type="ARBA" id="ARBA00023136"/>
    </source>
</evidence>
<keyword evidence="14" id="KW-1185">Reference proteome</keyword>
<keyword evidence="11 12" id="KW-0472">Membrane</keyword>
<evidence type="ECO:0000313" key="13">
    <source>
        <dbReference type="EMBL" id="QKV19900.1"/>
    </source>
</evidence>
<comment type="similarity">
    <text evidence="3 12">Belongs to the CcmD/CycX/HelD family.</text>
</comment>
<dbReference type="AlphaFoldDB" id="A0A6N1VG52"/>
<keyword evidence="8 12" id="KW-0812">Transmembrane</keyword>